<dbReference type="AlphaFoldDB" id="A0A1G2KVH1"/>
<dbReference type="Proteomes" id="UP000177811">
    <property type="component" value="Unassembled WGS sequence"/>
</dbReference>
<evidence type="ECO:0000313" key="2">
    <source>
        <dbReference type="Proteomes" id="UP000177811"/>
    </source>
</evidence>
<protein>
    <submittedName>
        <fullName evidence="1">Uncharacterized protein</fullName>
    </submittedName>
</protein>
<dbReference type="EMBL" id="MHQL01000029">
    <property type="protein sequence ID" value="OHA02622.1"/>
    <property type="molecule type" value="Genomic_DNA"/>
</dbReference>
<name>A0A1G2KVH1_9BACT</name>
<evidence type="ECO:0000313" key="1">
    <source>
        <dbReference type="EMBL" id="OHA02622.1"/>
    </source>
</evidence>
<accession>A0A1G2KVH1</accession>
<proteinExistence type="predicted"/>
<sequence length="101" mass="11522">MTSYAMDTGTRSYAKQQEIRRACAVLFSSLATLTENYSLRKKVLEAKLQKVQAACNHSERRGGVLVRERYERCDFCGATLLPDYNPFASARRKNGKKKGRR</sequence>
<comment type="caution">
    <text evidence="1">The sequence shown here is derived from an EMBL/GenBank/DDBJ whole genome shotgun (WGS) entry which is preliminary data.</text>
</comment>
<reference evidence="1 2" key="1">
    <citation type="journal article" date="2016" name="Nat. Commun.">
        <title>Thousands of microbial genomes shed light on interconnected biogeochemical processes in an aquifer system.</title>
        <authorList>
            <person name="Anantharaman K."/>
            <person name="Brown C.T."/>
            <person name="Hug L.A."/>
            <person name="Sharon I."/>
            <person name="Castelle C.J."/>
            <person name="Probst A.J."/>
            <person name="Thomas B.C."/>
            <person name="Singh A."/>
            <person name="Wilkins M.J."/>
            <person name="Karaoz U."/>
            <person name="Brodie E.L."/>
            <person name="Williams K.H."/>
            <person name="Hubbard S.S."/>
            <person name="Banfield J.F."/>
        </authorList>
    </citation>
    <scope>NUCLEOTIDE SEQUENCE [LARGE SCALE GENOMIC DNA]</scope>
</reference>
<organism evidence="1 2">
    <name type="scientific">Candidatus Sungbacteria bacterium RIFCSPHIGHO2_02_FULL_51_29</name>
    <dbReference type="NCBI Taxonomy" id="1802273"/>
    <lineage>
        <taxon>Bacteria</taxon>
        <taxon>Candidatus Sungiibacteriota</taxon>
    </lineage>
</organism>
<gene>
    <name evidence="1" type="ORF">A3C16_00205</name>
</gene>